<protein>
    <recommendedName>
        <fullName evidence="4">Calcium-binding protein</fullName>
    </recommendedName>
</protein>
<accession>A0ABT3WQS2</accession>
<sequence length="286" mass="29360">MAIPTVSGLRQQYFFGLPSQGAQDLSALFANSFQSLMNRSGFDDDEGGMSSLSSGVGNDGLDLRQSLDSDDDSQASFLGGQDTISAAGDGTNGSSSQLSLGGTLSFLGGVGSGTRSVGDNATIFGTANSVYHYAQQATDGSSVFRPEFYGAAPGADNILFDASNSHQSLDALAGLGDTIKGGDASDTISVQNTVDGTNAGATLSGGSGSANLFQFLNNKGGHYTIADFGKAAGNQVGLKATQQEIGQMLEHQSITGGNVTVDLPNDQGQITFLDQQQLHPKDFHSF</sequence>
<reference evidence="2 3" key="1">
    <citation type="submission" date="2022-07" db="EMBL/GenBank/DDBJ databases">
        <title>Bombella genomes.</title>
        <authorList>
            <person name="Harer L."/>
            <person name="Styblova S."/>
            <person name="Ehrmann M."/>
        </authorList>
    </citation>
    <scope>NUCLEOTIDE SEQUENCE [LARGE SCALE GENOMIC DNA]</scope>
    <source>
        <strain evidence="2 3">TMW 2.2556</strain>
    </source>
</reference>
<evidence type="ECO:0000313" key="3">
    <source>
        <dbReference type="Proteomes" id="UP001165575"/>
    </source>
</evidence>
<dbReference type="EMBL" id="JANIDX010000001">
    <property type="protein sequence ID" value="MCX5619181.1"/>
    <property type="molecule type" value="Genomic_DNA"/>
</dbReference>
<dbReference type="RefSeq" id="WP_155579803.1">
    <property type="nucleotide sequence ID" value="NZ_JANIDX010000001.1"/>
</dbReference>
<gene>
    <name evidence="2" type="ORF">NQF89_01905</name>
</gene>
<evidence type="ECO:0000256" key="1">
    <source>
        <dbReference type="SAM" id="MobiDB-lite"/>
    </source>
</evidence>
<keyword evidence="3" id="KW-1185">Reference proteome</keyword>
<dbReference type="Proteomes" id="UP001165575">
    <property type="component" value="Unassembled WGS sequence"/>
</dbReference>
<proteinExistence type="predicted"/>
<feature type="region of interest" description="Disordered" evidence="1">
    <location>
        <begin position="71"/>
        <end position="92"/>
    </location>
</feature>
<evidence type="ECO:0008006" key="4">
    <source>
        <dbReference type="Google" id="ProtNLM"/>
    </source>
</evidence>
<comment type="caution">
    <text evidence="2">The sequence shown here is derived from an EMBL/GenBank/DDBJ whole genome shotgun (WGS) entry which is preliminary data.</text>
</comment>
<evidence type="ECO:0000313" key="2">
    <source>
        <dbReference type="EMBL" id="MCX5619181.1"/>
    </source>
</evidence>
<name>A0ABT3WQS2_9PROT</name>
<organism evidence="2 3">
    <name type="scientific">Bombella pollinis</name>
    <dbReference type="NCBI Taxonomy" id="2967337"/>
    <lineage>
        <taxon>Bacteria</taxon>
        <taxon>Pseudomonadati</taxon>
        <taxon>Pseudomonadota</taxon>
        <taxon>Alphaproteobacteria</taxon>
        <taxon>Acetobacterales</taxon>
        <taxon>Acetobacteraceae</taxon>
        <taxon>Bombella</taxon>
    </lineage>
</organism>